<keyword evidence="7" id="KW-1185">Reference proteome</keyword>
<sequence length="287" mass="30785">MTPTVITLASAPRRAHVHNQLRAVRKIGGVTSVLVWVGDDTPPRLASDGTLDDHSLDAGRALAEGTLVNHTLHVPPGPHGLRLAAARNAGADRAVAAGADVLIFLDADCVPGPDLIDRYTAAASEHPDTVFCGPVTYLPPGIDVTDATALVTATNPHTARPAPPPGQVLPATPDQYTLFWSLSFSMTASTWATTPRFDEGYEGYGGEDTDFAFALRSSGIPMAWVGGAHAYHQHHPTSSPPWQHLDDILRNGRRFADRWGQWPMTGWLEAFERGGAVRRDGDGWVRA</sequence>
<dbReference type="Pfam" id="PF00535">
    <property type="entry name" value="Glycos_transf_2"/>
    <property type="match status" value="1"/>
</dbReference>
<organism evidence="6 7">
    <name type="scientific">Glaciihabitans tibetensis</name>
    <dbReference type="NCBI Taxonomy" id="1266600"/>
    <lineage>
        <taxon>Bacteria</taxon>
        <taxon>Bacillati</taxon>
        <taxon>Actinomycetota</taxon>
        <taxon>Actinomycetes</taxon>
        <taxon>Micrococcales</taxon>
        <taxon>Microbacteriaceae</taxon>
        <taxon>Glaciihabitans</taxon>
    </lineage>
</organism>
<gene>
    <name evidence="6" type="ORF">B0I08_106287</name>
</gene>
<evidence type="ECO:0000313" key="6">
    <source>
        <dbReference type="EMBL" id="PRY67679.1"/>
    </source>
</evidence>
<comment type="caution">
    <text evidence="6">The sequence shown here is derived from an EMBL/GenBank/DDBJ whole genome shotgun (WGS) entry which is preliminary data.</text>
</comment>
<feature type="domain" description="Glycosyltransferase 2-like" evidence="5">
    <location>
        <begin position="52"/>
        <end position="136"/>
    </location>
</feature>
<dbReference type="AlphaFoldDB" id="A0A2T0VBX1"/>
<dbReference type="EMBL" id="PVTL01000006">
    <property type="protein sequence ID" value="PRY67679.1"/>
    <property type="molecule type" value="Genomic_DNA"/>
</dbReference>
<evidence type="ECO:0000313" key="7">
    <source>
        <dbReference type="Proteomes" id="UP000237983"/>
    </source>
</evidence>
<accession>A0A2T0VBX1</accession>
<dbReference type="PANTHER" id="PTHR43179:SF12">
    <property type="entry name" value="GALACTOFURANOSYLTRANSFERASE GLFT2"/>
    <property type="match status" value="1"/>
</dbReference>
<name>A0A2T0VBX1_9MICO</name>
<comment type="similarity">
    <text evidence="2">Belongs to the glycosyltransferase 2 family.</text>
</comment>
<protein>
    <submittedName>
        <fullName evidence="6">GT2 family glycosyltransferase</fullName>
    </submittedName>
</protein>
<dbReference type="Gene3D" id="3.90.550.10">
    <property type="entry name" value="Spore Coat Polysaccharide Biosynthesis Protein SpsA, Chain A"/>
    <property type="match status" value="1"/>
</dbReference>
<reference evidence="6 7" key="1">
    <citation type="submission" date="2018-03" db="EMBL/GenBank/DDBJ databases">
        <title>Genomic Encyclopedia of Type Strains, Phase III (KMG-III): the genomes of soil and plant-associated and newly described type strains.</title>
        <authorList>
            <person name="Whitman W."/>
        </authorList>
    </citation>
    <scope>NUCLEOTIDE SEQUENCE [LARGE SCALE GENOMIC DNA]</scope>
    <source>
        <strain evidence="6 7">CGMCC 1.12484</strain>
    </source>
</reference>
<proteinExistence type="inferred from homology"/>
<dbReference type="PANTHER" id="PTHR43179">
    <property type="entry name" value="RHAMNOSYLTRANSFERASE WBBL"/>
    <property type="match status" value="1"/>
</dbReference>
<evidence type="ECO:0000256" key="1">
    <source>
        <dbReference type="ARBA" id="ARBA00004776"/>
    </source>
</evidence>
<dbReference type="GO" id="GO:0016757">
    <property type="term" value="F:glycosyltransferase activity"/>
    <property type="evidence" value="ECO:0007669"/>
    <property type="project" value="UniProtKB-KW"/>
</dbReference>
<keyword evidence="4 6" id="KW-0808">Transferase</keyword>
<evidence type="ECO:0000256" key="3">
    <source>
        <dbReference type="ARBA" id="ARBA00022676"/>
    </source>
</evidence>
<evidence type="ECO:0000256" key="4">
    <source>
        <dbReference type="ARBA" id="ARBA00022679"/>
    </source>
</evidence>
<dbReference type="InterPro" id="IPR029044">
    <property type="entry name" value="Nucleotide-diphossugar_trans"/>
</dbReference>
<dbReference type="CDD" id="cd00761">
    <property type="entry name" value="Glyco_tranf_GTA_type"/>
    <property type="match status" value="1"/>
</dbReference>
<dbReference type="InterPro" id="IPR001173">
    <property type="entry name" value="Glyco_trans_2-like"/>
</dbReference>
<dbReference type="OrthoDB" id="6653642at2"/>
<keyword evidence="3" id="KW-0328">Glycosyltransferase</keyword>
<dbReference type="SUPFAM" id="SSF53448">
    <property type="entry name" value="Nucleotide-diphospho-sugar transferases"/>
    <property type="match status" value="1"/>
</dbReference>
<comment type="pathway">
    <text evidence="1">Cell wall biogenesis; cell wall polysaccharide biosynthesis.</text>
</comment>
<evidence type="ECO:0000256" key="2">
    <source>
        <dbReference type="ARBA" id="ARBA00006739"/>
    </source>
</evidence>
<dbReference type="Proteomes" id="UP000237983">
    <property type="component" value="Unassembled WGS sequence"/>
</dbReference>
<evidence type="ECO:0000259" key="5">
    <source>
        <dbReference type="Pfam" id="PF00535"/>
    </source>
</evidence>
<dbReference type="RefSeq" id="WP_106213445.1">
    <property type="nucleotide sequence ID" value="NZ_PVTL01000006.1"/>
</dbReference>